<proteinExistence type="predicted"/>
<organism evidence="1">
    <name type="scientific">Satyrvirus sp</name>
    <dbReference type="NCBI Taxonomy" id="2487771"/>
    <lineage>
        <taxon>Viruses</taxon>
        <taxon>Varidnaviria</taxon>
        <taxon>Bamfordvirae</taxon>
        <taxon>Nucleocytoviricota</taxon>
        <taxon>Megaviricetes</taxon>
        <taxon>Imitervirales</taxon>
        <taxon>Mimiviridae</taxon>
        <taxon>Megamimivirinae</taxon>
    </lineage>
</organism>
<reference evidence="1" key="1">
    <citation type="submission" date="2018-10" db="EMBL/GenBank/DDBJ databases">
        <title>Hidden diversity of soil giant viruses.</title>
        <authorList>
            <person name="Schulz F."/>
            <person name="Alteio L."/>
            <person name="Goudeau D."/>
            <person name="Ryan E.M."/>
            <person name="Malmstrom R.R."/>
            <person name="Blanchard J."/>
            <person name="Woyke T."/>
        </authorList>
    </citation>
    <scope>NUCLEOTIDE SEQUENCE</scope>
    <source>
        <strain evidence="1">SAV1</strain>
    </source>
</reference>
<evidence type="ECO:0000313" key="1">
    <source>
        <dbReference type="EMBL" id="AYV85619.1"/>
    </source>
</evidence>
<dbReference type="EMBL" id="MK072462">
    <property type="protein sequence ID" value="AYV85619.1"/>
    <property type="molecule type" value="Genomic_DNA"/>
</dbReference>
<sequence length="226" mass="26280">MDKIDDKDVKDTLLDDMVDDENDKEFRKYSYILDDDLVFPKASVDPKLLRLQKDVTEFVTSVVLKHEKEFYNLVKTHFHDQMEYLLGSTCSSIIEMITSTTNKFYNGIYRDIQNAVVPSNKQNLSQLAKLILEMCKCAEYGPHILLDKLIRLTIELHIDINREQLAIENDDYELYEKSVLGQINIYLLSCNLLHILSKGEDDDEPFIPIPDGKNAFNIKIDKNIER</sequence>
<accession>A0A3G5AJF0</accession>
<protein>
    <submittedName>
        <fullName evidence="1">Uncharacterized protein</fullName>
    </submittedName>
</protein>
<gene>
    <name evidence="1" type="ORF">Satyrvirus26_8</name>
</gene>
<name>A0A3G5AJF0_9VIRU</name>